<comment type="caution">
    <text evidence="6">The sequence shown here is derived from an EMBL/GenBank/DDBJ whole genome shotgun (WGS) entry which is preliminary data.</text>
</comment>
<dbReference type="GO" id="GO:0097320">
    <property type="term" value="P:plasma membrane tubulation"/>
    <property type="evidence" value="ECO:0007669"/>
    <property type="project" value="TreeGrafter"/>
</dbReference>
<evidence type="ECO:0000256" key="2">
    <source>
        <dbReference type="ARBA" id="ARBA00022490"/>
    </source>
</evidence>
<dbReference type="GO" id="GO:0030479">
    <property type="term" value="C:actin cortical patch"/>
    <property type="evidence" value="ECO:0007669"/>
    <property type="project" value="TreeGrafter"/>
</dbReference>
<keyword evidence="2" id="KW-0963">Cytoplasm</keyword>
<accession>A0AAN6H902</accession>
<dbReference type="AlphaFoldDB" id="A0AAN6H902"/>
<dbReference type="PROSITE" id="PS51021">
    <property type="entry name" value="BAR"/>
    <property type="match status" value="1"/>
</dbReference>
<protein>
    <submittedName>
        <fullName evidence="6">BAR adaptor protein Hob3</fullName>
    </submittedName>
</protein>
<evidence type="ECO:0000259" key="5">
    <source>
        <dbReference type="PROSITE" id="PS51021"/>
    </source>
</evidence>
<evidence type="ECO:0000313" key="6">
    <source>
        <dbReference type="EMBL" id="KAK0960590.1"/>
    </source>
</evidence>
<keyword evidence="3" id="KW-0206">Cytoskeleton</keyword>
<dbReference type="GO" id="GO:0031097">
    <property type="term" value="C:medial cortex"/>
    <property type="evidence" value="ECO:0007669"/>
    <property type="project" value="TreeGrafter"/>
</dbReference>
<dbReference type="SUPFAM" id="SSF103657">
    <property type="entry name" value="BAR/IMD domain-like"/>
    <property type="match status" value="2"/>
</dbReference>
<dbReference type="SMART" id="SM00721">
    <property type="entry name" value="BAR"/>
    <property type="match status" value="1"/>
</dbReference>
<comment type="subcellular location">
    <subcellularLocation>
        <location evidence="1">Cytoplasm</location>
        <location evidence="1">Cytoskeleton</location>
    </subcellularLocation>
</comment>
<feature type="domain" description="BAR" evidence="5">
    <location>
        <begin position="17"/>
        <end position="493"/>
    </location>
</feature>
<name>A0AAN6H902_9PEZI</name>
<dbReference type="EMBL" id="JAUJLE010000328">
    <property type="protein sequence ID" value="KAK0960590.1"/>
    <property type="molecule type" value="Genomic_DNA"/>
</dbReference>
<dbReference type="GO" id="GO:0043332">
    <property type="term" value="C:mating projection tip"/>
    <property type="evidence" value="ECO:0007669"/>
    <property type="project" value="TreeGrafter"/>
</dbReference>
<dbReference type="GO" id="GO:0051666">
    <property type="term" value="P:actin cortical patch localization"/>
    <property type="evidence" value="ECO:0007669"/>
    <property type="project" value="InterPro"/>
</dbReference>
<dbReference type="Proteomes" id="UP001175353">
    <property type="component" value="Unassembled WGS sequence"/>
</dbReference>
<sequence length="517" mass="58198">MSWSGFKKAASRAGTQVMMKTGQVEKTSDREYEVEERRYRTLESASLRLQKEAKGYLDSLRAMTASQMRIAETIDAFYGEAGAKDGVSRSYKQAVEDLDAETVKALDGPYRCVPVQLYQCAFDEDKGVLDQATIDEIEAEMNGKARKNREKGSGNASGVAAVSVDLDGAIKLMDYVYRTTVLEPISRFCAYFPDINECIKKRNHKLLDYDSVRARVRKLTEKPDKDPSKLPRTEKEAEMVSINAFLRESHEDTSFLDVDLSVPSTPNTQDTIRRVQQQLQQDEEEFLRRHSGLRGMRKSPSMMSRVSSFGRATQISSEDGNTATSALLCLRRNRRSSHGRNMDRTHPTPQGKPASTAQLISSPSTVASVLSATRQKCINQRHDGSNDSGNACHEPRIRTPFFHPSELEQIMQPLKQEYIRNQTDEVLQAKAAYDQLNEQLTSELPQLIDLRVPYLDPSFEALVKIQLRFCAEAYSRMAQVQQYMDASTRDQYASGELDARVEEALGQIRELSIAGTV</sequence>
<dbReference type="PANTHER" id="PTHR47174:SF3">
    <property type="entry name" value="BRIDGING INTEGRATOR 3"/>
    <property type="match status" value="1"/>
</dbReference>
<dbReference type="Gene3D" id="1.20.1270.60">
    <property type="entry name" value="Arfaptin homology (AH) domain/BAR domain"/>
    <property type="match status" value="2"/>
</dbReference>
<dbReference type="InterPro" id="IPR046982">
    <property type="entry name" value="BIN3/RVS161-like"/>
</dbReference>
<dbReference type="InterPro" id="IPR027267">
    <property type="entry name" value="AH/BAR_dom_sf"/>
</dbReference>
<evidence type="ECO:0000256" key="1">
    <source>
        <dbReference type="ARBA" id="ARBA00004245"/>
    </source>
</evidence>
<evidence type="ECO:0000313" key="7">
    <source>
        <dbReference type="Proteomes" id="UP001175353"/>
    </source>
</evidence>
<evidence type="ECO:0000256" key="3">
    <source>
        <dbReference type="ARBA" id="ARBA00023212"/>
    </source>
</evidence>
<dbReference type="GO" id="GO:1990528">
    <property type="term" value="C:Rvs161p-Rvs167p complex"/>
    <property type="evidence" value="ECO:0007669"/>
    <property type="project" value="TreeGrafter"/>
</dbReference>
<gene>
    <name evidence="6" type="primary">hob3_2</name>
    <name evidence="6" type="ORF">LTR91_020278</name>
</gene>
<dbReference type="GO" id="GO:0006897">
    <property type="term" value="P:endocytosis"/>
    <property type="evidence" value="ECO:0007669"/>
    <property type="project" value="InterPro"/>
</dbReference>
<keyword evidence="7" id="KW-1185">Reference proteome</keyword>
<proteinExistence type="predicted"/>
<organism evidence="6 7">
    <name type="scientific">Friedmanniomyces endolithicus</name>
    <dbReference type="NCBI Taxonomy" id="329885"/>
    <lineage>
        <taxon>Eukaryota</taxon>
        <taxon>Fungi</taxon>
        <taxon>Dikarya</taxon>
        <taxon>Ascomycota</taxon>
        <taxon>Pezizomycotina</taxon>
        <taxon>Dothideomycetes</taxon>
        <taxon>Dothideomycetidae</taxon>
        <taxon>Mycosphaerellales</taxon>
        <taxon>Teratosphaeriaceae</taxon>
        <taxon>Friedmanniomyces</taxon>
    </lineage>
</organism>
<reference evidence="6" key="1">
    <citation type="submission" date="2023-06" db="EMBL/GenBank/DDBJ databases">
        <title>Black Yeasts Isolated from many extreme environments.</title>
        <authorList>
            <person name="Coleine C."/>
            <person name="Stajich J.E."/>
            <person name="Selbmann L."/>
        </authorList>
    </citation>
    <scope>NUCLEOTIDE SEQUENCE</scope>
    <source>
        <strain evidence="6">CCFEE 5200</strain>
    </source>
</reference>
<feature type="region of interest" description="Disordered" evidence="4">
    <location>
        <begin position="333"/>
        <end position="361"/>
    </location>
</feature>
<dbReference type="GO" id="GO:0008289">
    <property type="term" value="F:lipid binding"/>
    <property type="evidence" value="ECO:0007669"/>
    <property type="project" value="TreeGrafter"/>
</dbReference>
<evidence type="ECO:0000256" key="4">
    <source>
        <dbReference type="SAM" id="MobiDB-lite"/>
    </source>
</evidence>
<dbReference type="InterPro" id="IPR004148">
    <property type="entry name" value="BAR_dom"/>
</dbReference>
<dbReference type="Pfam" id="PF03114">
    <property type="entry name" value="BAR"/>
    <property type="match status" value="3"/>
</dbReference>
<dbReference type="PANTHER" id="PTHR47174">
    <property type="entry name" value="BRIDGING INTEGRATOR 3"/>
    <property type="match status" value="1"/>
</dbReference>